<keyword evidence="2" id="KW-1185">Reference proteome</keyword>
<organism evidence="1 2">
    <name type="scientific">Citrobacter telavivensis</name>
    <dbReference type="NCBI Taxonomy" id="2653932"/>
    <lineage>
        <taxon>Bacteria</taxon>
        <taxon>Pseudomonadati</taxon>
        <taxon>Pseudomonadota</taxon>
        <taxon>Gammaproteobacteria</taxon>
        <taxon>Enterobacterales</taxon>
        <taxon>Enterobacteriaceae</taxon>
        <taxon>Citrobacter</taxon>
    </lineage>
</organism>
<dbReference type="RefSeq" id="WP_048242192.1">
    <property type="nucleotide sequence ID" value="NZ_WHIY01000028.1"/>
</dbReference>
<comment type="caution">
    <text evidence="1">The sequence shown here is derived from an EMBL/GenBank/DDBJ whole genome shotgun (WGS) entry which is preliminary data.</text>
</comment>
<evidence type="ECO:0000313" key="1">
    <source>
        <dbReference type="EMBL" id="MPQ54340.1"/>
    </source>
</evidence>
<proteinExistence type="predicted"/>
<accession>A0A6L5EIH1</accession>
<name>A0A6L5EIH1_9ENTR</name>
<evidence type="ECO:0000313" key="2">
    <source>
        <dbReference type="Proteomes" id="UP000475079"/>
    </source>
</evidence>
<sequence length="148" mass="16720">MQPLKRRLSCSLVLISGFALGFLVCMASPLVDKYNFILPWNSEYTAHDRMIRAAMFSAKDACAYLTSRTSLQEKVPDTAPWFACIAAQYEAYSDQFYKFAVANKYVACNAELTRNKSCRFIVRDAFTEDGRPARKLPPLPQASPDTKE</sequence>
<dbReference type="Proteomes" id="UP000475079">
    <property type="component" value="Unassembled WGS sequence"/>
</dbReference>
<dbReference type="AlphaFoldDB" id="A0A6L5EIH1"/>
<gene>
    <name evidence="1" type="ORF">GBB84_26015</name>
</gene>
<dbReference type="EMBL" id="WHIY01000028">
    <property type="protein sequence ID" value="MPQ54340.1"/>
    <property type="molecule type" value="Genomic_DNA"/>
</dbReference>
<protein>
    <submittedName>
        <fullName evidence="1">Uncharacterized protein</fullName>
    </submittedName>
</protein>
<reference evidence="1 2" key="1">
    <citation type="submission" date="2019-10" db="EMBL/GenBank/DDBJ databases">
        <title>Characterization of a new Citrobacter species.</title>
        <authorList>
            <person name="Goncalves Ribeiro T."/>
            <person name="Izdebski R."/>
            <person name="Urbanowicz P."/>
            <person name="Carmeli Y."/>
            <person name="Gniadkowski M."/>
            <person name="Peixe L."/>
        </authorList>
    </citation>
    <scope>NUCLEOTIDE SEQUENCE [LARGE SCALE GENOMIC DNA]</scope>
    <source>
        <strain evidence="1 2">NMI7905_11</strain>
    </source>
</reference>